<evidence type="ECO:0000313" key="3">
    <source>
        <dbReference type="Proteomes" id="UP000027821"/>
    </source>
</evidence>
<evidence type="ECO:0000259" key="1">
    <source>
        <dbReference type="SMART" id="SM00382"/>
    </source>
</evidence>
<dbReference type="Pfam" id="PF13635">
    <property type="entry name" value="DUF4143"/>
    <property type="match status" value="1"/>
</dbReference>
<dbReference type="InterPro" id="IPR025420">
    <property type="entry name" value="DUF4143"/>
</dbReference>
<dbReference type="Pfam" id="PF13173">
    <property type="entry name" value="AAA_14"/>
    <property type="match status" value="1"/>
</dbReference>
<dbReference type="InterPro" id="IPR003593">
    <property type="entry name" value="AAA+_ATPase"/>
</dbReference>
<evidence type="ECO:0000313" key="2">
    <source>
        <dbReference type="EMBL" id="KEO75709.1"/>
    </source>
</evidence>
<name>A0A074L3G6_9BACT</name>
<accession>A0A074L3G6</accession>
<dbReference type="PANTHER" id="PTHR43566">
    <property type="entry name" value="CONSERVED PROTEIN"/>
    <property type="match status" value="1"/>
</dbReference>
<comment type="caution">
    <text evidence="2">The sequence shown here is derived from an EMBL/GenBank/DDBJ whole genome shotgun (WGS) entry which is preliminary data.</text>
</comment>
<dbReference type="RefSeq" id="WP_035068561.1">
    <property type="nucleotide sequence ID" value="NZ_JMIH01000004.1"/>
</dbReference>
<dbReference type="InterPro" id="IPR027417">
    <property type="entry name" value="P-loop_NTPase"/>
</dbReference>
<protein>
    <submittedName>
        <fullName evidence="2">ATPase</fullName>
    </submittedName>
</protein>
<dbReference type="OrthoDB" id="9778168at2"/>
<sequence>MITRELEDKIISSCFNGKIIILLGPRQVGKTTLLKEIVRKLNVSSVWFNADEADILDAFSSAVTSSQLIQLIGANNKLVIIDEAHQISDIGRKLKLIFDNRPDIQIIATGSSAFDLQNQTAEPLTGRKNTFYLFPISFKETVNHTSLIEAKRLLDSRLIYGFYPEIVNNPGNEKEILVEIAQSYLYKDVLQMDSIRKPSHIEKLLKALAFQVGSEVSYHELAQLIGNIDTATVEKYLDLLEKAFVIFKLPAFSRNLRNEIKKGKKYYFFDNGIRNVLISNFSLPEMRLDKGALWENFLISERLKLNAYNRNYVNTYFWRTHDKAEIDYIEETDGMLNAFEFKWKEQKVKFPASFLQAYPDHNTTVVTRKKFTEFVGS</sequence>
<dbReference type="Gene3D" id="3.40.50.300">
    <property type="entry name" value="P-loop containing nucleotide triphosphate hydrolases"/>
    <property type="match status" value="1"/>
</dbReference>
<dbReference type="eggNOG" id="COG1373">
    <property type="taxonomic scope" value="Bacteria"/>
</dbReference>
<organism evidence="2 3">
    <name type="scientific">Anditalea andensis</name>
    <dbReference type="NCBI Taxonomy" id="1048983"/>
    <lineage>
        <taxon>Bacteria</taxon>
        <taxon>Pseudomonadati</taxon>
        <taxon>Bacteroidota</taxon>
        <taxon>Cytophagia</taxon>
        <taxon>Cytophagales</taxon>
        <taxon>Cytophagaceae</taxon>
        <taxon>Anditalea</taxon>
    </lineage>
</organism>
<dbReference type="SMART" id="SM00382">
    <property type="entry name" value="AAA"/>
    <property type="match status" value="1"/>
</dbReference>
<reference evidence="2 3" key="1">
    <citation type="submission" date="2014-04" db="EMBL/GenBank/DDBJ databases">
        <title>Characterization and application of a salt tolerant electro-active bacterium.</title>
        <authorList>
            <person name="Yang L."/>
            <person name="Wei S."/>
            <person name="Tay Q.X.M."/>
        </authorList>
    </citation>
    <scope>NUCLEOTIDE SEQUENCE [LARGE SCALE GENOMIC DNA]</scope>
    <source>
        <strain evidence="2 3">LY1</strain>
    </source>
</reference>
<dbReference type="Proteomes" id="UP000027821">
    <property type="component" value="Unassembled WGS sequence"/>
</dbReference>
<proteinExistence type="predicted"/>
<dbReference type="AlphaFoldDB" id="A0A074L3G6"/>
<feature type="domain" description="AAA+ ATPase" evidence="1">
    <location>
        <begin position="16"/>
        <end position="147"/>
    </location>
</feature>
<dbReference type="STRING" id="1048983.EL17_22030"/>
<dbReference type="InterPro" id="IPR041682">
    <property type="entry name" value="AAA_14"/>
</dbReference>
<dbReference type="PANTHER" id="PTHR43566:SF1">
    <property type="entry name" value="AAA+ ATPASE DOMAIN-CONTAINING PROTEIN"/>
    <property type="match status" value="1"/>
</dbReference>
<keyword evidence="3" id="KW-1185">Reference proteome</keyword>
<gene>
    <name evidence="2" type="ORF">EL17_22030</name>
</gene>
<dbReference type="EMBL" id="JMIH01000004">
    <property type="protein sequence ID" value="KEO75709.1"/>
    <property type="molecule type" value="Genomic_DNA"/>
</dbReference>
<dbReference type="SUPFAM" id="SSF52540">
    <property type="entry name" value="P-loop containing nucleoside triphosphate hydrolases"/>
    <property type="match status" value="1"/>
</dbReference>